<dbReference type="EMBL" id="LLXL01003944">
    <property type="protein sequence ID" value="PKK57955.1"/>
    <property type="molecule type" value="Genomic_DNA"/>
</dbReference>
<comment type="caution">
    <text evidence="2">The sequence shown here is derived from an EMBL/GenBank/DDBJ whole genome shotgun (WGS) entry which is preliminary data.</text>
</comment>
<dbReference type="Proteomes" id="UP000233469">
    <property type="component" value="Unassembled WGS sequence"/>
</dbReference>
<organism evidence="2 3">
    <name type="scientific">Rhizophagus irregularis</name>
    <dbReference type="NCBI Taxonomy" id="588596"/>
    <lineage>
        <taxon>Eukaryota</taxon>
        <taxon>Fungi</taxon>
        <taxon>Fungi incertae sedis</taxon>
        <taxon>Mucoromycota</taxon>
        <taxon>Glomeromycotina</taxon>
        <taxon>Glomeromycetes</taxon>
        <taxon>Glomerales</taxon>
        <taxon>Glomeraceae</taxon>
        <taxon>Rhizophagus</taxon>
    </lineage>
</organism>
<evidence type="ECO:0000259" key="1">
    <source>
        <dbReference type="Pfam" id="PF26638"/>
    </source>
</evidence>
<dbReference type="VEuPathDB" id="FungiDB:FUN_005013"/>
<dbReference type="AlphaFoldDB" id="A0A2N1M8J2"/>
<evidence type="ECO:0000313" key="2">
    <source>
        <dbReference type="EMBL" id="PKK57955.1"/>
    </source>
</evidence>
<feature type="domain" description="DUF8211" evidence="1">
    <location>
        <begin position="7"/>
        <end position="56"/>
    </location>
</feature>
<accession>A0A2N1M8J2</accession>
<proteinExistence type="predicted"/>
<dbReference type="InterPro" id="IPR058524">
    <property type="entry name" value="DUF8211"/>
</dbReference>
<protein>
    <recommendedName>
        <fullName evidence="1">DUF8211 domain-containing protein</fullName>
    </recommendedName>
</protein>
<sequence length="151" mass="18052">MKLPCGRTAQHSNYLAIGRKYQFLFVKSQYINKPIKHLLYKKTNIAPNADDYKFFIPFYINNFQHDNRIKENVKFLNARLHIPSNLQTSDDLVPWHPKIIWAACIGDTYIPLGSREWFTYMYNLERRIRRQQCFDEQDRILQAKALALENL</sequence>
<gene>
    <name evidence="2" type="ORF">RhiirC2_797108</name>
</gene>
<evidence type="ECO:0000313" key="3">
    <source>
        <dbReference type="Proteomes" id="UP000233469"/>
    </source>
</evidence>
<dbReference type="VEuPathDB" id="FungiDB:RhiirFUN_024522"/>
<reference evidence="2 3" key="1">
    <citation type="submission" date="2016-04" db="EMBL/GenBank/DDBJ databases">
        <title>Genome analyses suggest a sexual origin of heterokaryosis in a supposedly ancient asexual fungus.</title>
        <authorList>
            <person name="Ropars J."/>
            <person name="Sedzielewska K."/>
            <person name="Noel J."/>
            <person name="Charron P."/>
            <person name="Farinelli L."/>
            <person name="Marton T."/>
            <person name="Kruger M."/>
            <person name="Pelin A."/>
            <person name="Brachmann A."/>
            <person name="Corradi N."/>
        </authorList>
    </citation>
    <scope>NUCLEOTIDE SEQUENCE [LARGE SCALE GENOMIC DNA]</scope>
    <source>
        <strain evidence="2 3">C2</strain>
    </source>
</reference>
<dbReference type="Pfam" id="PF26638">
    <property type="entry name" value="DUF8211"/>
    <property type="match status" value="1"/>
</dbReference>
<reference evidence="2 3" key="2">
    <citation type="submission" date="2017-10" db="EMBL/GenBank/DDBJ databases">
        <title>Extensive intraspecific genome diversity in a model arbuscular mycorrhizal fungus.</title>
        <authorList>
            <person name="Chen E.C.H."/>
            <person name="Morin E."/>
            <person name="Baudet D."/>
            <person name="Noel J."/>
            <person name="Ndikumana S."/>
            <person name="Charron P."/>
            <person name="St-Onge C."/>
            <person name="Giorgi J."/>
            <person name="Grigoriev I.V."/>
            <person name="Roux C."/>
            <person name="Martin F.M."/>
            <person name="Corradi N."/>
        </authorList>
    </citation>
    <scope>NUCLEOTIDE SEQUENCE [LARGE SCALE GENOMIC DNA]</scope>
    <source>
        <strain evidence="2 3">C2</strain>
    </source>
</reference>
<name>A0A2N1M8J2_9GLOM</name>